<protein>
    <submittedName>
        <fullName evidence="2">Transcriptional regulator</fullName>
    </submittedName>
</protein>
<comment type="caution">
    <text evidence="2">The sequence shown here is derived from an EMBL/GenBank/DDBJ whole genome shotgun (WGS) entry which is preliminary data.</text>
</comment>
<dbReference type="EMBL" id="LXLX01000034">
    <property type="protein sequence ID" value="OFD92155.1"/>
    <property type="molecule type" value="Genomic_DNA"/>
</dbReference>
<accession>A0A1D3MMU1</accession>
<dbReference type="SUPFAM" id="SSF47413">
    <property type="entry name" value="lambda repressor-like DNA-binding domains"/>
    <property type="match status" value="1"/>
</dbReference>
<dbReference type="SMART" id="SM00530">
    <property type="entry name" value="HTH_XRE"/>
    <property type="match status" value="1"/>
</dbReference>
<gene>
    <name evidence="2" type="ORF">BWGOE11_28990</name>
</gene>
<dbReference type="PANTHER" id="PTHR37038:SF14">
    <property type="entry name" value="TRANSCRIPTIONAL ACTIVATOR"/>
    <property type="match status" value="1"/>
</dbReference>
<dbReference type="RefSeq" id="WP_070146610.1">
    <property type="nucleotide sequence ID" value="NZ_FMJF01000024.1"/>
</dbReference>
<dbReference type="InterPro" id="IPR010982">
    <property type="entry name" value="Lambda_DNA-bd_dom_sf"/>
</dbReference>
<dbReference type="SUPFAM" id="SSF48452">
    <property type="entry name" value="TPR-like"/>
    <property type="match status" value="1"/>
</dbReference>
<evidence type="ECO:0000313" key="2">
    <source>
        <dbReference type="EMBL" id="OFD92155.1"/>
    </source>
</evidence>
<dbReference type="InterPro" id="IPR053163">
    <property type="entry name" value="HTH-type_regulator_Rgg"/>
</dbReference>
<dbReference type="Proteomes" id="UP000175835">
    <property type="component" value="Unassembled WGS sequence"/>
</dbReference>
<dbReference type="GO" id="GO:0003677">
    <property type="term" value="F:DNA binding"/>
    <property type="evidence" value="ECO:0007669"/>
    <property type="project" value="InterPro"/>
</dbReference>
<evidence type="ECO:0000259" key="1">
    <source>
        <dbReference type="PROSITE" id="PS50943"/>
    </source>
</evidence>
<dbReference type="AlphaFoldDB" id="A0A1D3MMU1"/>
<dbReference type="InterPro" id="IPR001387">
    <property type="entry name" value="Cro/C1-type_HTH"/>
</dbReference>
<dbReference type="PROSITE" id="PS50943">
    <property type="entry name" value="HTH_CROC1"/>
    <property type="match status" value="1"/>
</dbReference>
<dbReference type="Gene3D" id="1.25.40.10">
    <property type="entry name" value="Tetratricopeptide repeat domain"/>
    <property type="match status" value="1"/>
</dbReference>
<dbReference type="InterPro" id="IPR011990">
    <property type="entry name" value="TPR-like_helical_dom_sf"/>
</dbReference>
<dbReference type="PATRIC" id="fig|86662.28.peg.2971"/>
<proteinExistence type="predicted"/>
<dbReference type="PANTHER" id="PTHR37038">
    <property type="entry name" value="TRANSCRIPTIONAL REGULATOR-RELATED"/>
    <property type="match status" value="1"/>
</dbReference>
<sequence>MEIGERIRQVRMHKGLTQGELVSEICSVTYLSRIESGKIKPSSSFLKKVSKKLDVDGDYLIEGNHEEIKLTILEICNKYKKDKSITEAEVSSLELYVREVDSIPLLLKVYGVLIYYHARQKNLLYVKSLVDQASQMIPSQVEMQDTEDYIYYLRARGLYFSNKGEYFTAYEVYKKIENMLELEETELHADTYYNLSIVSQNLNKDQSISRIYAKKAYKLYKKFNIEQYKIYALILLAMQYNKDKQYEQAYETLKQVENESKVENEPLNLCFLKYNYGKIYQALKDYKNAIKCYEENLILCEYLPNKEGKVYTIRNLIEIYIELKDWQTVTKLIDEAFEILSICDVPYAHVQLYGFKAEKSKIWADYNGYEKNMKTAIEMGIEKQQYSLVTELAYKLGDYYYENRSYKLSAKYFKISAENKMD</sequence>
<name>A0A1D3MMU1_BACMY</name>
<organism evidence="2 3">
    <name type="scientific">Bacillus mycoides</name>
    <dbReference type="NCBI Taxonomy" id="1405"/>
    <lineage>
        <taxon>Bacteria</taxon>
        <taxon>Bacillati</taxon>
        <taxon>Bacillota</taxon>
        <taxon>Bacilli</taxon>
        <taxon>Bacillales</taxon>
        <taxon>Bacillaceae</taxon>
        <taxon>Bacillus</taxon>
        <taxon>Bacillus cereus group</taxon>
    </lineage>
</organism>
<feature type="domain" description="HTH cro/C1-type" evidence="1">
    <location>
        <begin position="7"/>
        <end position="60"/>
    </location>
</feature>
<dbReference type="Gene3D" id="1.10.260.40">
    <property type="entry name" value="lambda repressor-like DNA-binding domains"/>
    <property type="match status" value="1"/>
</dbReference>
<evidence type="ECO:0000313" key="3">
    <source>
        <dbReference type="Proteomes" id="UP000175835"/>
    </source>
</evidence>
<dbReference type="Pfam" id="PF01381">
    <property type="entry name" value="HTH_3"/>
    <property type="match status" value="1"/>
</dbReference>
<reference evidence="2 3" key="1">
    <citation type="submission" date="2016-05" db="EMBL/GenBank/DDBJ databases">
        <title>Bacillus thuringiensis and Bacillus weihenstephanensis as novel biocontrol agents of wilt causing Verticillium species.</title>
        <authorList>
            <person name="Hollensteiner J."/>
            <person name="Wemheuer F."/>
            <person name="Harting R."/>
            <person name="Kolarzyk A."/>
            <person name="Diaz-Valerio S."/>
            <person name="Poehlein A."/>
            <person name="Brzuszkiewicz E."/>
            <person name="Nesemann K."/>
            <person name="Braus-Stromeyer S."/>
            <person name="Braus G."/>
            <person name="Daniel R."/>
            <person name="Liesegang H."/>
        </authorList>
    </citation>
    <scope>NUCLEOTIDE SEQUENCE [LARGE SCALE GENOMIC DNA]</scope>
    <source>
        <strain evidence="2 3">GOE11</strain>
    </source>
</reference>
<dbReference type="CDD" id="cd00093">
    <property type="entry name" value="HTH_XRE"/>
    <property type="match status" value="1"/>
</dbReference>